<reference evidence="2 3" key="1">
    <citation type="journal article" date="2016" name="Sci. Rep.">
        <title>Draft genome sequencing and secretome analysis of fungal phytopathogen Ascochyta rabiei provides insight into the necrotrophic effector repertoire.</title>
        <authorList>
            <person name="Verma S."/>
            <person name="Gazara R.K."/>
            <person name="Nizam S."/>
            <person name="Parween S."/>
            <person name="Chattopadhyay D."/>
            <person name="Verma P.K."/>
        </authorList>
    </citation>
    <scope>NUCLEOTIDE SEQUENCE [LARGE SCALE GENOMIC DNA]</scope>
    <source>
        <strain evidence="2 3">ArDII</strain>
    </source>
</reference>
<dbReference type="AlphaFoldDB" id="A0A162ZBA3"/>
<keyword evidence="2" id="KW-0378">Hydrolase</keyword>
<dbReference type="Gene3D" id="3.60.21.10">
    <property type="match status" value="1"/>
</dbReference>
<name>A0A162ZBA3_DIDRA</name>
<dbReference type="Pfam" id="PF00149">
    <property type="entry name" value="Metallophos"/>
    <property type="match status" value="1"/>
</dbReference>
<gene>
    <name evidence="2" type="ORF">ST47_g8380</name>
</gene>
<sequence length="343" mass="37032">MSISKRAHSASPPTSSPTSKRTRQTTPVRFLILSDTHSAELPSPLPACDVVLHCGDLTSNGTPSSISGALRSLGQIPAELKLAIAGNHDISLDRAYYTSEGGSTADVDLAQALVSPTPESEATRNNVTFLEEGTHTFTLSSGTRFTIYTSPYTPAHGASAFQYPTDTDRFNPAAATPSWARNVATATSTIPERVDILMTHGPAKYILDTARDGQSAGCEHLRRAVARVRPRLFCFGHVHGGYGAQRFCFAGENKSHERERLNRGGGDADAETDAILPQPQEWVGRNQARRKGYATLGPGSMEAFRRGRETLAVNAALQGELSDEEEEAERALVNMPWVVELEL</sequence>
<evidence type="ECO:0000313" key="2">
    <source>
        <dbReference type="EMBL" id="KZM20514.1"/>
    </source>
</evidence>
<feature type="region of interest" description="Disordered" evidence="1">
    <location>
        <begin position="1"/>
        <end position="25"/>
    </location>
</feature>
<dbReference type="SUPFAM" id="SSF56300">
    <property type="entry name" value="Metallo-dependent phosphatases"/>
    <property type="match status" value="1"/>
</dbReference>
<dbReference type="InterPro" id="IPR004843">
    <property type="entry name" value="Calcineurin-like_PHP"/>
</dbReference>
<dbReference type="Proteomes" id="UP000076837">
    <property type="component" value="Unassembled WGS sequence"/>
</dbReference>
<keyword evidence="3" id="KW-1185">Reference proteome</keyword>
<feature type="compositionally biased region" description="Low complexity" evidence="1">
    <location>
        <begin position="9"/>
        <end position="25"/>
    </location>
</feature>
<evidence type="ECO:0000256" key="1">
    <source>
        <dbReference type="SAM" id="MobiDB-lite"/>
    </source>
</evidence>
<evidence type="ECO:0000313" key="3">
    <source>
        <dbReference type="Proteomes" id="UP000076837"/>
    </source>
</evidence>
<comment type="caution">
    <text evidence="2">The sequence shown here is derived from an EMBL/GenBank/DDBJ whole genome shotgun (WGS) entry which is preliminary data.</text>
</comment>
<accession>A0A162ZBA3</accession>
<protein>
    <submittedName>
        <fullName evidence="2">Hydrolase</fullName>
    </submittedName>
</protein>
<dbReference type="CDD" id="cd07379">
    <property type="entry name" value="MPP_239FB"/>
    <property type="match status" value="1"/>
</dbReference>
<dbReference type="PANTHER" id="PTHR12905:SF0">
    <property type="entry name" value="CALCINEURIN-LIKE PHOSPHOESTERASE DOMAIN-CONTAINING PROTEIN"/>
    <property type="match status" value="1"/>
</dbReference>
<proteinExistence type="predicted"/>
<dbReference type="EMBL" id="JYNV01000279">
    <property type="protein sequence ID" value="KZM20514.1"/>
    <property type="molecule type" value="Genomic_DNA"/>
</dbReference>
<organism evidence="2 3">
    <name type="scientific">Didymella rabiei</name>
    <name type="common">Chickpea ascochyta blight fungus</name>
    <name type="synonym">Mycosphaerella rabiei</name>
    <dbReference type="NCBI Taxonomy" id="5454"/>
    <lineage>
        <taxon>Eukaryota</taxon>
        <taxon>Fungi</taxon>
        <taxon>Dikarya</taxon>
        <taxon>Ascomycota</taxon>
        <taxon>Pezizomycotina</taxon>
        <taxon>Dothideomycetes</taxon>
        <taxon>Pleosporomycetidae</taxon>
        <taxon>Pleosporales</taxon>
        <taxon>Pleosporineae</taxon>
        <taxon>Didymellaceae</taxon>
        <taxon>Ascochyta</taxon>
    </lineage>
</organism>
<dbReference type="InterPro" id="IPR051693">
    <property type="entry name" value="UPF0046_metallophosphoest"/>
</dbReference>
<dbReference type="InterPro" id="IPR029052">
    <property type="entry name" value="Metallo-depent_PP-like"/>
</dbReference>
<dbReference type="GO" id="GO:0016787">
    <property type="term" value="F:hydrolase activity"/>
    <property type="evidence" value="ECO:0007669"/>
    <property type="project" value="UniProtKB-KW"/>
</dbReference>
<dbReference type="OrthoDB" id="630188at2759"/>
<dbReference type="PANTHER" id="PTHR12905">
    <property type="entry name" value="METALLOPHOSPHOESTERASE"/>
    <property type="match status" value="1"/>
</dbReference>